<gene>
    <name evidence="5" type="ORF">Srubr_37560</name>
</gene>
<dbReference type="Pfam" id="PF00070">
    <property type="entry name" value="Pyr_redox"/>
    <property type="match status" value="1"/>
</dbReference>
<evidence type="ECO:0000256" key="2">
    <source>
        <dbReference type="ARBA" id="ARBA00022827"/>
    </source>
</evidence>
<dbReference type="PROSITE" id="PS00573">
    <property type="entry name" value="PYRIDINE_REDOX_2"/>
    <property type="match status" value="1"/>
</dbReference>
<dbReference type="EMBL" id="BNEA01000015">
    <property type="protein sequence ID" value="GHI53910.1"/>
    <property type="molecule type" value="Genomic_DNA"/>
</dbReference>
<dbReference type="Gene3D" id="3.50.50.60">
    <property type="entry name" value="FAD/NAD(P)-binding domain"/>
    <property type="match status" value="1"/>
</dbReference>
<evidence type="ECO:0000313" key="6">
    <source>
        <dbReference type="Proteomes" id="UP000646738"/>
    </source>
</evidence>
<feature type="domain" description="Pyridine nucleotide-disulphide oxidoreductase N-terminal" evidence="4">
    <location>
        <begin position="17"/>
        <end position="50"/>
    </location>
</feature>
<keyword evidence="3" id="KW-0560">Oxidoreductase</keyword>
<evidence type="ECO:0000259" key="4">
    <source>
        <dbReference type="Pfam" id="PF00070"/>
    </source>
</evidence>
<keyword evidence="6" id="KW-1185">Reference proteome</keyword>
<dbReference type="SUPFAM" id="SSF51905">
    <property type="entry name" value="FAD/NAD(P)-binding domain"/>
    <property type="match status" value="1"/>
</dbReference>
<evidence type="ECO:0000256" key="3">
    <source>
        <dbReference type="ARBA" id="ARBA00023002"/>
    </source>
</evidence>
<proteinExistence type="predicted"/>
<sequence>MSWCATCDGFFFRDRGIVVVGGGDTAMEVATFLTRFAKSVTVVHRRYTLRA</sequence>
<keyword evidence="2" id="KW-0274">FAD</keyword>
<dbReference type="Proteomes" id="UP000646738">
    <property type="component" value="Unassembled WGS sequence"/>
</dbReference>
<comment type="caution">
    <text evidence="5">The sequence shown here is derived from an EMBL/GenBank/DDBJ whole genome shotgun (WGS) entry which is preliminary data.</text>
</comment>
<dbReference type="PANTHER" id="PTHR48105">
    <property type="entry name" value="THIOREDOXIN REDUCTASE 1-RELATED-RELATED"/>
    <property type="match status" value="1"/>
</dbReference>
<dbReference type="InterPro" id="IPR039648">
    <property type="entry name" value="DHPH_N"/>
</dbReference>
<accession>A0ABQ3RDM3</accession>
<dbReference type="InterPro" id="IPR036188">
    <property type="entry name" value="FAD/NAD-bd_sf"/>
</dbReference>
<name>A0ABQ3RDM3_STRRR</name>
<keyword evidence="1" id="KW-0285">Flavoprotein</keyword>
<organism evidence="5 6">
    <name type="scientific">Streptomyces rubradiris</name>
    <name type="common">Streptomyces achromogenes subsp. rubradiris</name>
    <dbReference type="NCBI Taxonomy" id="285531"/>
    <lineage>
        <taxon>Bacteria</taxon>
        <taxon>Bacillati</taxon>
        <taxon>Actinomycetota</taxon>
        <taxon>Actinomycetes</taxon>
        <taxon>Kitasatosporales</taxon>
        <taxon>Streptomycetaceae</taxon>
        <taxon>Streptomyces</taxon>
    </lineage>
</organism>
<evidence type="ECO:0000313" key="5">
    <source>
        <dbReference type="EMBL" id="GHI53910.1"/>
    </source>
</evidence>
<dbReference type="InterPro" id="IPR050097">
    <property type="entry name" value="Ferredoxin-NADP_redctase_2"/>
</dbReference>
<reference evidence="6" key="1">
    <citation type="submission" date="2023-07" db="EMBL/GenBank/DDBJ databases">
        <title>Whole genome shotgun sequence of Streptomyces achromogenes subsp. rubradiris NBRC 14000.</title>
        <authorList>
            <person name="Komaki H."/>
            <person name="Tamura T."/>
        </authorList>
    </citation>
    <scope>NUCLEOTIDE SEQUENCE [LARGE SCALE GENOMIC DNA]</scope>
    <source>
        <strain evidence="6">NBRC 14000</strain>
    </source>
</reference>
<dbReference type="InterPro" id="IPR008255">
    <property type="entry name" value="Pyr_nucl-diS_OxRdtase_2_AS"/>
</dbReference>
<evidence type="ECO:0000256" key="1">
    <source>
        <dbReference type="ARBA" id="ARBA00022630"/>
    </source>
</evidence>
<protein>
    <recommendedName>
        <fullName evidence="4">Pyridine nucleotide-disulphide oxidoreductase N-terminal domain-containing protein</fullName>
    </recommendedName>
</protein>